<dbReference type="STRING" id="224129.A0A1W4WCV2"/>
<sequence>MDIQFLAEIKDLKVVYNVLKSIIFKDFVVMRIMEEGMKITVDDMKCVETSVYIPSNIFFVYKIKCDEDIVFKISHKVFTECLHIFGDDGNPSMKMSYKGPGFPLSLVLKHQEENIIVDCEIKTMDVEDEFPDVNLAEECNLNNVVLNAGHFVEILSNIDHNSDELELFLSPEPPYFRITTYGVLGETQIDISKNPDIIIVFNCQTESVSKYSFNNIRQIFKVLNYANKVKISTGRTGLLGFQLVIYADDEKVMYADYYVTPQFIDE</sequence>
<evidence type="ECO:0000256" key="5">
    <source>
        <dbReference type="ARBA" id="ARBA00023242"/>
    </source>
</evidence>
<dbReference type="InterPro" id="IPR003011">
    <property type="entry name" value="Cell_cycle_checkpoint_Rad1"/>
</dbReference>
<dbReference type="Pfam" id="PF02144">
    <property type="entry name" value="Rad1"/>
    <property type="match status" value="1"/>
</dbReference>
<dbReference type="PRINTS" id="PR01245">
    <property type="entry name" value="RAD1REC1"/>
</dbReference>
<organism evidence="6 7">
    <name type="scientific">Agrilus planipennis</name>
    <name type="common">Emerald ash borer</name>
    <name type="synonym">Agrilus marcopoli</name>
    <dbReference type="NCBI Taxonomy" id="224129"/>
    <lineage>
        <taxon>Eukaryota</taxon>
        <taxon>Metazoa</taxon>
        <taxon>Ecdysozoa</taxon>
        <taxon>Arthropoda</taxon>
        <taxon>Hexapoda</taxon>
        <taxon>Insecta</taxon>
        <taxon>Pterygota</taxon>
        <taxon>Neoptera</taxon>
        <taxon>Endopterygota</taxon>
        <taxon>Coleoptera</taxon>
        <taxon>Polyphaga</taxon>
        <taxon>Elateriformia</taxon>
        <taxon>Buprestoidea</taxon>
        <taxon>Buprestidae</taxon>
        <taxon>Agrilinae</taxon>
        <taxon>Agrilus</taxon>
    </lineage>
</organism>
<dbReference type="RefSeq" id="XP_018321799.1">
    <property type="nucleotide sequence ID" value="XM_018466297.1"/>
</dbReference>
<protein>
    <submittedName>
        <fullName evidence="7">Cell cycle checkpoint protein RAD1-like isoform X1</fullName>
    </submittedName>
</protein>
<dbReference type="GO" id="GO:0030896">
    <property type="term" value="C:checkpoint clamp complex"/>
    <property type="evidence" value="ECO:0007669"/>
    <property type="project" value="TreeGrafter"/>
</dbReference>
<dbReference type="InParanoid" id="A0A1W4WCV2"/>
<evidence type="ECO:0000313" key="6">
    <source>
        <dbReference type="Proteomes" id="UP000192223"/>
    </source>
</evidence>
<dbReference type="InterPro" id="IPR003021">
    <property type="entry name" value="Rad1_Rec1_Rad17"/>
</dbReference>
<dbReference type="Gene3D" id="3.70.10.10">
    <property type="match status" value="1"/>
</dbReference>
<dbReference type="InterPro" id="IPR046938">
    <property type="entry name" value="DNA_clamp_sf"/>
</dbReference>
<comment type="similarity">
    <text evidence="2">Belongs to the rad1 family.</text>
</comment>
<evidence type="ECO:0000256" key="3">
    <source>
        <dbReference type="ARBA" id="ARBA00022763"/>
    </source>
</evidence>
<name>A0A1W4WCV2_AGRPL</name>
<dbReference type="Proteomes" id="UP000192223">
    <property type="component" value="Unplaced"/>
</dbReference>
<keyword evidence="4" id="KW-0234">DNA repair</keyword>
<keyword evidence="5" id="KW-0539">Nucleus</keyword>
<dbReference type="FunCoup" id="A0A1W4WCV2">
    <property type="interactions" value="1650"/>
</dbReference>
<evidence type="ECO:0000256" key="2">
    <source>
        <dbReference type="ARBA" id="ARBA00010991"/>
    </source>
</evidence>
<gene>
    <name evidence="7" type="primary">LOC108734658</name>
</gene>
<evidence type="ECO:0000313" key="7">
    <source>
        <dbReference type="RefSeq" id="XP_018321799.1"/>
    </source>
</evidence>
<comment type="subcellular location">
    <subcellularLocation>
        <location evidence="1">Nucleus</location>
    </subcellularLocation>
</comment>
<dbReference type="PANTHER" id="PTHR10870">
    <property type="entry name" value="CELL CYCLE CHECKPOINT PROTEIN RAD1"/>
    <property type="match status" value="1"/>
</dbReference>
<proteinExistence type="inferred from homology"/>
<evidence type="ECO:0000256" key="4">
    <source>
        <dbReference type="ARBA" id="ARBA00023204"/>
    </source>
</evidence>
<dbReference type="GO" id="GO:0006281">
    <property type="term" value="P:DNA repair"/>
    <property type="evidence" value="ECO:0007669"/>
    <property type="project" value="UniProtKB-KW"/>
</dbReference>
<dbReference type="KEGG" id="apln:108734658"/>
<dbReference type="PANTHER" id="PTHR10870:SF0">
    <property type="entry name" value="CELL CYCLE CHECKPOINT PROTEIN RAD1"/>
    <property type="match status" value="1"/>
</dbReference>
<accession>A0A1W4WCV2</accession>
<keyword evidence="6" id="KW-1185">Reference proteome</keyword>
<dbReference type="OrthoDB" id="337581at2759"/>
<dbReference type="SUPFAM" id="SSF55979">
    <property type="entry name" value="DNA clamp"/>
    <property type="match status" value="2"/>
</dbReference>
<dbReference type="GO" id="GO:0000077">
    <property type="term" value="P:DNA damage checkpoint signaling"/>
    <property type="evidence" value="ECO:0007669"/>
    <property type="project" value="InterPro"/>
</dbReference>
<keyword evidence="3" id="KW-0227">DNA damage</keyword>
<evidence type="ECO:0000256" key="1">
    <source>
        <dbReference type="ARBA" id="ARBA00004123"/>
    </source>
</evidence>
<dbReference type="PRINTS" id="PR01246">
    <property type="entry name" value="RAD1REPAIR"/>
</dbReference>
<dbReference type="GeneID" id="108734658"/>
<dbReference type="AlphaFoldDB" id="A0A1W4WCV2"/>
<reference evidence="7" key="1">
    <citation type="submission" date="2025-08" db="UniProtKB">
        <authorList>
            <consortium name="RefSeq"/>
        </authorList>
    </citation>
    <scope>IDENTIFICATION</scope>
    <source>
        <tissue evidence="7">Entire body</tissue>
    </source>
</reference>